<dbReference type="InterPro" id="IPR039426">
    <property type="entry name" value="TonB-dep_rcpt-like"/>
</dbReference>
<evidence type="ECO:0000313" key="14">
    <source>
        <dbReference type="EMBL" id="AHB50337.1"/>
    </source>
</evidence>
<keyword evidence="11" id="KW-0732">Signal</keyword>
<feature type="compositionally biased region" description="Low complexity" evidence="10">
    <location>
        <begin position="32"/>
        <end position="43"/>
    </location>
</feature>
<gene>
    <name evidence="14" type="ORF">W911_14465</name>
</gene>
<accession>V5SIM8</accession>
<dbReference type="Pfam" id="PF00593">
    <property type="entry name" value="TonB_dep_Rec_b-barrel"/>
    <property type="match status" value="1"/>
</dbReference>
<dbReference type="SUPFAM" id="SSF56935">
    <property type="entry name" value="Porins"/>
    <property type="match status" value="1"/>
</dbReference>
<dbReference type="STRING" id="1029756.W911_14465"/>
<proteinExistence type="inferred from homology"/>
<protein>
    <recommendedName>
        <fullName evidence="16">TonB-denpendent receptor</fullName>
    </recommendedName>
</protein>
<dbReference type="InterPro" id="IPR036942">
    <property type="entry name" value="Beta-barrel_TonB_sf"/>
</dbReference>
<sequence length="782" mass="85893">MLSVMAGAVAVMTSPALAQEAAQPAEGALPEVEVIQKKSPAPAAKKKAAAPKQASPAPQPPPAYDYVDAEPAAALENSPYGATNSSGAAERAAIGPISPINARTMLPDDLQDFSGAATRVTRDDIDQQHPLTNHEALARVPGVITVTDDGAGRHGGFGIRGSTYRRSRKVLVMEDGQPINFSTYIDSSTHYTPPIERVESIEVMRGPIVNYGPLNNHGVINFRNLSPFGANETVVKAGIGYTEGVDKDVNNFRHVHTRQNLGNVGVVASYSGADTGGSWDNEVLRYNDFYGALGFRGSNQDLTISGGYFRQRDNYDEYNFNGSKAEFRANGRRKADNNPAFTEDTPGTGIVGMDDNVYEADHYRLQIAHNYYFDRDTTLSTRLYGADSHRVRSYFADDAANAVVPTEMETRDRHYQNVGFDTRVEFANRSLFNGMTYDLQAGVRYEEQWFTNMNREGGPGLGINRPGDLARKEQLDAQAFAAFVQAAVHITPTFTVTPGVRFESYDVSYSREFNSGAPVNNPATLTSDHHELLPMLAFSWEAAPRSTFYGGYHRGLTPHIVRDAGDAGVDGWPLDSEIGDNFELGFRTTAVRGVTLDLAYFHNRIDNYQFREAFRGPFGSAVYSSLEEVHINGFEIYGRIDSKPFTGGPWNVFGEAVYTYADAEIEKGVDDAGVSVAGNTAPEAMKHFANLTLGVQYRDLWDASVTYTFRDSFYMDEENTFANETDSEWLLSARANFHVTDAVTLWASGQNLTNEFYISEVSGGYKAGLGRTVMGGFTWKFD</sequence>
<evidence type="ECO:0008006" key="16">
    <source>
        <dbReference type="Google" id="ProtNLM"/>
    </source>
</evidence>
<evidence type="ECO:0000256" key="1">
    <source>
        <dbReference type="ARBA" id="ARBA00004571"/>
    </source>
</evidence>
<dbReference type="EMBL" id="CP006912">
    <property type="protein sequence ID" value="AHB50337.1"/>
    <property type="molecule type" value="Genomic_DNA"/>
</dbReference>
<evidence type="ECO:0000256" key="4">
    <source>
        <dbReference type="ARBA" id="ARBA00022692"/>
    </source>
</evidence>
<dbReference type="Pfam" id="PF07715">
    <property type="entry name" value="Plug"/>
    <property type="match status" value="1"/>
</dbReference>
<feature type="region of interest" description="Disordered" evidence="10">
    <location>
        <begin position="32"/>
        <end position="66"/>
    </location>
</feature>
<keyword evidence="3 8" id="KW-1134">Transmembrane beta strand</keyword>
<evidence type="ECO:0000259" key="13">
    <source>
        <dbReference type="Pfam" id="PF07715"/>
    </source>
</evidence>
<dbReference type="GO" id="GO:0033214">
    <property type="term" value="P:siderophore-iron import into cell"/>
    <property type="evidence" value="ECO:0007669"/>
    <property type="project" value="TreeGrafter"/>
</dbReference>
<keyword evidence="4 8" id="KW-0812">Transmembrane</keyword>
<keyword evidence="5 9" id="KW-0798">TonB box</keyword>
<dbReference type="Gene3D" id="2.170.130.10">
    <property type="entry name" value="TonB-dependent receptor, plug domain"/>
    <property type="match status" value="1"/>
</dbReference>
<dbReference type="PANTHER" id="PTHR30442:SF0">
    <property type="entry name" value="FE(3+) DICITRATE TRANSPORT PROTEIN FECA"/>
    <property type="match status" value="1"/>
</dbReference>
<evidence type="ECO:0000256" key="2">
    <source>
        <dbReference type="ARBA" id="ARBA00022448"/>
    </source>
</evidence>
<keyword evidence="7 8" id="KW-0998">Cell outer membrane</keyword>
<evidence type="ECO:0000256" key="3">
    <source>
        <dbReference type="ARBA" id="ARBA00022452"/>
    </source>
</evidence>
<comment type="subcellular location">
    <subcellularLocation>
        <location evidence="1 8">Cell outer membrane</location>
        <topology evidence="1 8">Multi-pass membrane protein</topology>
    </subcellularLocation>
</comment>
<dbReference type="Proteomes" id="UP000018542">
    <property type="component" value="Chromosome"/>
</dbReference>
<dbReference type="InterPro" id="IPR000531">
    <property type="entry name" value="Beta-barrel_TonB"/>
</dbReference>
<keyword evidence="6 8" id="KW-0472">Membrane</keyword>
<evidence type="ECO:0000256" key="9">
    <source>
        <dbReference type="RuleBase" id="RU003357"/>
    </source>
</evidence>
<feature type="domain" description="TonB-dependent receptor plug" evidence="13">
    <location>
        <begin position="110"/>
        <end position="207"/>
    </location>
</feature>
<dbReference type="Gene3D" id="2.40.170.20">
    <property type="entry name" value="TonB-dependent receptor, beta-barrel domain"/>
    <property type="match status" value="1"/>
</dbReference>
<dbReference type="GO" id="GO:0009279">
    <property type="term" value="C:cell outer membrane"/>
    <property type="evidence" value="ECO:0007669"/>
    <property type="project" value="UniProtKB-SubCell"/>
</dbReference>
<dbReference type="RefSeq" id="WP_023788206.1">
    <property type="nucleotide sequence ID" value="NC_022997.1"/>
</dbReference>
<dbReference type="KEGG" id="hni:W911_14465"/>
<dbReference type="InterPro" id="IPR012910">
    <property type="entry name" value="Plug_dom"/>
</dbReference>
<feature type="signal peptide" evidence="11">
    <location>
        <begin position="1"/>
        <end position="18"/>
    </location>
</feature>
<organism evidence="14 15">
    <name type="scientific">Hyphomicrobium nitrativorans NL23</name>
    <dbReference type="NCBI Taxonomy" id="1029756"/>
    <lineage>
        <taxon>Bacteria</taxon>
        <taxon>Pseudomonadati</taxon>
        <taxon>Pseudomonadota</taxon>
        <taxon>Alphaproteobacteria</taxon>
        <taxon>Hyphomicrobiales</taxon>
        <taxon>Hyphomicrobiaceae</taxon>
        <taxon>Hyphomicrobium</taxon>
    </lineage>
</organism>
<reference evidence="14 15" key="1">
    <citation type="journal article" date="2014" name="Genome Announc.">
        <title>Complete Genome Sequence of Hyphomicrobium nitrativorans Strain NL23, a Denitrifying Bacterium Isolated from Biofilm of a Methanol-Fed Denitrification System Treating Seawater at the Montreal Biodome.</title>
        <authorList>
            <person name="Martineau C."/>
            <person name="Villeneuve C."/>
            <person name="Mauffrey F."/>
            <person name="Villemur R."/>
        </authorList>
    </citation>
    <scope>NUCLEOTIDE SEQUENCE [LARGE SCALE GENOMIC DNA]</scope>
    <source>
        <strain evidence="14">NL23</strain>
    </source>
</reference>
<dbReference type="PATRIC" id="fig|1029756.8.peg.3011"/>
<evidence type="ECO:0000256" key="5">
    <source>
        <dbReference type="ARBA" id="ARBA00023077"/>
    </source>
</evidence>
<comment type="similarity">
    <text evidence="8 9">Belongs to the TonB-dependent receptor family.</text>
</comment>
<keyword evidence="15" id="KW-1185">Reference proteome</keyword>
<evidence type="ECO:0000259" key="12">
    <source>
        <dbReference type="Pfam" id="PF00593"/>
    </source>
</evidence>
<feature type="domain" description="TonB-dependent receptor-like beta-barrel" evidence="12">
    <location>
        <begin position="312"/>
        <end position="752"/>
    </location>
</feature>
<evidence type="ECO:0000256" key="11">
    <source>
        <dbReference type="SAM" id="SignalP"/>
    </source>
</evidence>
<evidence type="ECO:0000313" key="15">
    <source>
        <dbReference type="Proteomes" id="UP000018542"/>
    </source>
</evidence>
<evidence type="ECO:0000256" key="10">
    <source>
        <dbReference type="SAM" id="MobiDB-lite"/>
    </source>
</evidence>
<dbReference type="InterPro" id="IPR037066">
    <property type="entry name" value="Plug_dom_sf"/>
</dbReference>
<keyword evidence="2 8" id="KW-0813">Transport</keyword>
<evidence type="ECO:0000256" key="7">
    <source>
        <dbReference type="ARBA" id="ARBA00023237"/>
    </source>
</evidence>
<name>V5SIM8_9HYPH</name>
<dbReference type="PROSITE" id="PS52016">
    <property type="entry name" value="TONB_DEPENDENT_REC_3"/>
    <property type="match status" value="1"/>
</dbReference>
<evidence type="ECO:0000256" key="6">
    <source>
        <dbReference type="ARBA" id="ARBA00023136"/>
    </source>
</evidence>
<dbReference type="AlphaFoldDB" id="V5SIM8"/>
<dbReference type="HOGENOM" id="CLU_008287_17_0_5"/>
<feature type="chain" id="PRO_5004740827" description="TonB-denpendent receptor" evidence="11">
    <location>
        <begin position="19"/>
        <end position="782"/>
    </location>
</feature>
<evidence type="ECO:0000256" key="8">
    <source>
        <dbReference type="PROSITE-ProRule" id="PRU01360"/>
    </source>
</evidence>
<dbReference type="PANTHER" id="PTHR30442">
    <property type="entry name" value="IRON III DICITRATE TRANSPORT PROTEIN FECA"/>
    <property type="match status" value="1"/>
</dbReference>